<name>A0ABX0K0M1_9PROT</name>
<evidence type="ECO:0000259" key="1">
    <source>
        <dbReference type="Pfam" id="PF22059"/>
    </source>
</evidence>
<organism evidence="2 3">
    <name type="scientific">Acetobacter conturbans</name>
    <dbReference type="NCBI Taxonomy" id="1737472"/>
    <lineage>
        <taxon>Bacteria</taxon>
        <taxon>Pseudomonadati</taxon>
        <taxon>Pseudomonadota</taxon>
        <taxon>Alphaproteobacteria</taxon>
        <taxon>Acetobacterales</taxon>
        <taxon>Acetobacteraceae</taxon>
        <taxon>Acetobacter</taxon>
    </lineage>
</organism>
<keyword evidence="3" id="KW-1185">Reference proteome</keyword>
<accession>A0ABX0K0M1</accession>
<sequence>MANFLVLSVHDFRSRRKASVHFIASELAKRGHVRFYSTGLSRLSEHRGDTRLDLRDRANRVEIVNGVECYLQRWAWHPFRLMNPRLRPLEEAMFLLYRRTMPATLKRWIQEADTVFIESGMAAIYVADVKRLNPKAKIVYLASDDLAVVGAAQTIQRDFTRNFDKIDLVRLPSRLLLDGMPHARNSIFAPQGIDRELMERPRPSPFKDRKACVSIGSMLFDVNFFNMAAPAFPDLDFHVIGAGRPAEALEKRPNIIVHDEMPFEETLGYVQNCAFGIAPYKSADTPRYLLDTSLKLKQFAFFGKPAVCPEFAAGDEKGRFGYTPGDKASILAAIRDALACTEAISLELPTWAEVVDRLLSPQRFPEHRIFPEQETGKMQAP</sequence>
<dbReference type="Pfam" id="PF22059">
    <property type="entry name" value="GumK_N"/>
    <property type="match status" value="1"/>
</dbReference>
<dbReference type="Gene3D" id="3.40.50.2000">
    <property type="entry name" value="Glycogen Phosphorylase B"/>
    <property type="match status" value="1"/>
</dbReference>
<dbReference type="RefSeq" id="WP_173570530.1">
    <property type="nucleotide sequence ID" value="NZ_WOSY01000010.1"/>
</dbReference>
<proteinExistence type="predicted"/>
<dbReference type="Proteomes" id="UP000631653">
    <property type="component" value="Unassembled WGS sequence"/>
</dbReference>
<gene>
    <name evidence="2" type="ORF">GOB81_11280</name>
</gene>
<dbReference type="InterPro" id="IPR054299">
    <property type="entry name" value="GumK_N"/>
</dbReference>
<dbReference type="EMBL" id="WOSY01000010">
    <property type="protein sequence ID" value="NHN89204.1"/>
    <property type="molecule type" value="Genomic_DNA"/>
</dbReference>
<dbReference type="SUPFAM" id="SSF53756">
    <property type="entry name" value="UDP-Glycosyltransferase/glycogen phosphorylase"/>
    <property type="match status" value="1"/>
</dbReference>
<comment type="caution">
    <text evidence="2">The sequence shown here is derived from an EMBL/GenBank/DDBJ whole genome shotgun (WGS) entry which is preliminary data.</text>
</comment>
<evidence type="ECO:0000313" key="2">
    <source>
        <dbReference type="EMBL" id="NHN89204.1"/>
    </source>
</evidence>
<reference evidence="2 3" key="1">
    <citation type="journal article" date="2020" name="Int. J. Syst. Evol. Microbiol.">
        <title>Novel acetic acid bacteria from cider fermentations: Acetobacter conturbans sp. nov. and Acetobacter fallax sp. nov.</title>
        <authorList>
            <person name="Sombolestani A.S."/>
            <person name="Cleenwerck I."/>
            <person name="Cnockaert M."/>
            <person name="Borremans W."/>
            <person name="Wieme A.D."/>
            <person name="De Vuyst L."/>
            <person name="Vandamme P."/>
        </authorList>
    </citation>
    <scope>NUCLEOTIDE SEQUENCE [LARGE SCALE GENOMIC DNA]</scope>
    <source>
        <strain evidence="2 3">LMG 1627</strain>
    </source>
</reference>
<evidence type="ECO:0000313" key="3">
    <source>
        <dbReference type="Proteomes" id="UP000631653"/>
    </source>
</evidence>
<protein>
    <submittedName>
        <fullName evidence="2">Polysaccharide biosynthesis protein GumK</fullName>
    </submittedName>
</protein>
<dbReference type="Gene3D" id="3.40.50.11010">
    <property type="match status" value="1"/>
</dbReference>
<feature type="domain" description="Glucuronosyltransferase GumK N-terminal" evidence="1">
    <location>
        <begin position="6"/>
        <end position="172"/>
    </location>
</feature>